<evidence type="ECO:0000313" key="2">
    <source>
        <dbReference type="Proteomes" id="UP001139682"/>
    </source>
</evidence>
<gene>
    <name evidence="1" type="ORF">MST27_17145</name>
</gene>
<organism evidence="1 2">
    <name type="scientific">Stutzerimonas marianensis</name>
    <dbReference type="NCBI Taxonomy" id="2929513"/>
    <lineage>
        <taxon>Bacteria</taxon>
        <taxon>Pseudomonadati</taxon>
        <taxon>Pseudomonadota</taxon>
        <taxon>Gammaproteobacteria</taxon>
        <taxon>Pseudomonadales</taxon>
        <taxon>Pseudomonadaceae</taxon>
        <taxon>Stutzerimonas</taxon>
    </lineage>
</organism>
<dbReference type="Proteomes" id="UP001139682">
    <property type="component" value="Unassembled WGS sequence"/>
</dbReference>
<protein>
    <submittedName>
        <fullName evidence="1">PAAT family amino acid ABC transporter substrate-binding protein</fullName>
    </submittedName>
</protein>
<keyword evidence="2" id="KW-1185">Reference proteome</keyword>
<evidence type="ECO:0000313" key="1">
    <source>
        <dbReference type="EMBL" id="MCJ0975101.1"/>
    </source>
</evidence>
<dbReference type="AlphaFoldDB" id="A0A9X1W4I2"/>
<reference evidence="1" key="1">
    <citation type="submission" date="2022-03" db="EMBL/GenBank/DDBJ databases">
        <title>Pseudomonas marianensis sp. nov., a marine bacterium isolated from deep-sea sediments of the Mariana Trench.</title>
        <authorList>
            <person name="Wei Y."/>
        </authorList>
    </citation>
    <scope>NUCLEOTIDE SEQUENCE</scope>
    <source>
        <strain evidence="1">PS1</strain>
    </source>
</reference>
<sequence>MHRVVLVLALGLLPLFGAAEQRIEVWTYHLSAPFILEDEQGLSHAFVDLLNKDPANAGRFRFELVELPRKRVDARLVKGRPGILLWATPGFFTEAQTARASWSEPLLADQQEFVSLPDTAFDYEGVESLQGMILGGVLGHRYAGIEDAVARGSVIRQDVRSDLQNLKKLLSGRIHTLLIARSSLLYYRKQHELGRLHVSATPLYEFSRHLLMTETLDRAVKDYLRGFVSALPNNPQWQILVFHYGLSPMAVTE</sequence>
<accession>A0A9X1W4I2</accession>
<comment type="caution">
    <text evidence="1">The sequence shown here is derived from an EMBL/GenBank/DDBJ whole genome shotgun (WGS) entry which is preliminary data.</text>
</comment>
<proteinExistence type="predicted"/>
<name>A0A9X1W4I2_9GAMM</name>
<dbReference type="Gene3D" id="3.40.190.10">
    <property type="entry name" value="Periplasmic binding protein-like II"/>
    <property type="match status" value="2"/>
</dbReference>
<dbReference type="EMBL" id="JALGRD010000009">
    <property type="protein sequence ID" value="MCJ0975101.1"/>
    <property type="molecule type" value="Genomic_DNA"/>
</dbReference>
<dbReference type="SUPFAM" id="SSF53850">
    <property type="entry name" value="Periplasmic binding protein-like II"/>
    <property type="match status" value="1"/>
</dbReference>
<dbReference type="RefSeq" id="WP_243607148.1">
    <property type="nucleotide sequence ID" value="NZ_JALGRD010000009.1"/>
</dbReference>